<feature type="region of interest" description="Disordered" evidence="1">
    <location>
        <begin position="62"/>
        <end position="91"/>
    </location>
</feature>
<dbReference type="EMBL" id="KY774314">
    <property type="protein sequence ID" value="ART30274.1"/>
    <property type="molecule type" value="Genomic_DNA"/>
</dbReference>
<dbReference type="AlphaFoldDB" id="A0A1Y0AYP4"/>
<reference evidence="2" key="1">
    <citation type="submission" date="2017-03" db="EMBL/GenBank/DDBJ databases">
        <title>The mitochondrial genome of the carnivorous plant Utricularia reniformis (Lentibulariaceae): structure, comparative analysis and evolutionary landmarks.</title>
        <authorList>
            <person name="Silva S.R."/>
            <person name="Alvarenga D.O."/>
            <person name="Michael T.P."/>
            <person name="Miranda V.F.O."/>
            <person name="Varani A.M."/>
        </authorList>
    </citation>
    <scope>NUCLEOTIDE SEQUENCE</scope>
</reference>
<name>A0A1Y0AYP4_9LAMI</name>
<sequence>MSIPSTKSAVKASLDSFRCNPGRLNSRFPLHTSNGLLICLNQRATELRVSLLDKWLLRKAKLQGQSSQSAKPSLRPPTILATTGLTAFSTG</sequence>
<evidence type="ECO:0000313" key="2">
    <source>
        <dbReference type="EMBL" id="ART30274.1"/>
    </source>
</evidence>
<protein>
    <submittedName>
        <fullName evidence="2">Uncharacterized protein</fullName>
    </submittedName>
</protein>
<keyword evidence="2" id="KW-0496">Mitochondrion</keyword>
<gene>
    <name evidence="2" type="ORF">AEK19_MT0332</name>
</gene>
<evidence type="ECO:0000256" key="1">
    <source>
        <dbReference type="SAM" id="MobiDB-lite"/>
    </source>
</evidence>
<accession>A0A1Y0AYP4</accession>
<proteinExistence type="predicted"/>
<feature type="compositionally biased region" description="Polar residues" evidence="1">
    <location>
        <begin position="80"/>
        <end position="91"/>
    </location>
</feature>
<geneLocation type="mitochondrion" evidence="2"/>
<organism evidence="2">
    <name type="scientific">Utricularia reniformis</name>
    <dbReference type="NCBI Taxonomy" id="192314"/>
    <lineage>
        <taxon>Eukaryota</taxon>
        <taxon>Viridiplantae</taxon>
        <taxon>Streptophyta</taxon>
        <taxon>Embryophyta</taxon>
        <taxon>Tracheophyta</taxon>
        <taxon>Spermatophyta</taxon>
        <taxon>Magnoliopsida</taxon>
        <taxon>eudicotyledons</taxon>
        <taxon>Gunneridae</taxon>
        <taxon>Pentapetalae</taxon>
        <taxon>asterids</taxon>
        <taxon>lamiids</taxon>
        <taxon>Lamiales</taxon>
        <taxon>Lentibulariaceae</taxon>
        <taxon>Utricularia</taxon>
    </lineage>
</organism>